<accession>A0AA96F6A6</accession>
<evidence type="ECO:0000256" key="1">
    <source>
        <dbReference type="SAM" id="SignalP"/>
    </source>
</evidence>
<dbReference type="InterPro" id="IPR013207">
    <property type="entry name" value="LGFP"/>
</dbReference>
<dbReference type="RefSeq" id="WP_313498006.1">
    <property type="nucleotide sequence ID" value="NZ_CP134879.1"/>
</dbReference>
<evidence type="ECO:0008006" key="4">
    <source>
        <dbReference type="Google" id="ProtNLM"/>
    </source>
</evidence>
<evidence type="ECO:0000313" key="3">
    <source>
        <dbReference type="Proteomes" id="UP001304125"/>
    </source>
</evidence>
<dbReference type="AlphaFoldDB" id="A0AA96F6A6"/>
<sequence>MIRRLRTGSALVLVAALGLATFAAVAAPAPAAQAVTAAGFNPGMIITDDLFYDSDAMTATEVQAFLDRMVPVCKDPDLSNDITCLKDYSTTTVARSAAITSGKVLCSEIPAQTATAAEVIDLVARACGVSQKVLLVLLQKEQGLVTATDPGIAKYNKATGYACPDTGSCDTKYYGLFNQLYWAAWQYRYYQATASTRSYVAGQYNSIGYHPSSWYNPPLCGKATVYIQNQATAGLYIYTPYVPNAAALTAGYGTGDSCSSYGNRNFYNYYTDWFGSTTRIFVGTALASTYFAAGGSSTVGDPTGYPVQLTDNGGGWYQEFDNGVLYYSTAAGTGAFLKYGTALYNAYISAGGPSSTTWGWPLTGYRCYDSLCAIEFQLGVMTQTGTSAIAKVDNATWATTSPWRFGTDSLTVRRENAYYIKNTLGSGSADVTLYYGRADDAVLVGDWDGDGVDTLMVRRGNAYYVKNTLAGGDADKVLYYGRADDVVLVGDWDGDGVDTLAVRRGQTYYVKNSLNGGSADVVVNYGLATDQVLVGDWDGDGVDTLAVRRGQTYYVKNTIAAGGADLTFNYGRADDAVLVGDWDGDLRDTLAVRRGQTYYFRNQLGAGSADLVVNYGRADDVVLVGDWDGDGAFP</sequence>
<keyword evidence="3" id="KW-1185">Reference proteome</keyword>
<reference evidence="2 3" key="1">
    <citation type="submission" date="2023-09" db="EMBL/GenBank/DDBJ databases">
        <title>Demequina sp. a novel bacteria isolated from Capsicum annuum.</title>
        <authorList>
            <person name="Humaira Z."/>
            <person name="Lee J."/>
            <person name="Cho D."/>
        </authorList>
    </citation>
    <scope>NUCLEOTIDE SEQUENCE [LARGE SCALE GENOMIC DNA]</scope>
    <source>
        <strain evidence="2 3">OYTSA14</strain>
    </source>
</reference>
<name>A0AA96F6A6_9MICO</name>
<dbReference type="EMBL" id="CP134879">
    <property type="protein sequence ID" value="WNM24367.1"/>
    <property type="molecule type" value="Genomic_DNA"/>
</dbReference>
<feature type="signal peptide" evidence="1">
    <location>
        <begin position="1"/>
        <end position="26"/>
    </location>
</feature>
<organism evidence="2 3">
    <name type="scientific">Demequina capsici</name>
    <dbReference type="NCBI Taxonomy" id="3075620"/>
    <lineage>
        <taxon>Bacteria</taxon>
        <taxon>Bacillati</taxon>
        <taxon>Actinomycetota</taxon>
        <taxon>Actinomycetes</taxon>
        <taxon>Micrococcales</taxon>
        <taxon>Demequinaceae</taxon>
        <taxon>Demequina</taxon>
    </lineage>
</organism>
<protein>
    <recommendedName>
        <fullName evidence="4">Repeat domain-containing protein</fullName>
    </recommendedName>
</protein>
<feature type="chain" id="PRO_5041685263" description="Repeat domain-containing protein" evidence="1">
    <location>
        <begin position="27"/>
        <end position="634"/>
    </location>
</feature>
<dbReference type="Pfam" id="PF08310">
    <property type="entry name" value="LGFP"/>
    <property type="match status" value="1"/>
</dbReference>
<dbReference type="Proteomes" id="UP001304125">
    <property type="component" value="Chromosome"/>
</dbReference>
<keyword evidence="1" id="KW-0732">Signal</keyword>
<proteinExistence type="predicted"/>
<evidence type="ECO:0000313" key="2">
    <source>
        <dbReference type="EMBL" id="WNM24367.1"/>
    </source>
</evidence>
<gene>
    <name evidence="2" type="ORF">RN606_13535</name>
</gene>